<feature type="transmembrane region" description="Helical" evidence="1">
    <location>
        <begin position="264"/>
        <end position="285"/>
    </location>
</feature>
<feature type="transmembrane region" description="Helical" evidence="1">
    <location>
        <begin position="136"/>
        <end position="155"/>
    </location>
</feature>
<name>A0A285VJR1_9GAMM</name>
<sequence length="509" mass="56090">MSIPSIPSPSRTPSLDVWRWMGTFIGLVLATYPIVAADRLYLDDIWRSMYGEPGWTSNARPLADVVMLALNQGTRVVELAPLPLWLGLTSVATMLVALRQAFVKFNDGHAWLAMALLVLQPFFLQNLSYQFDALPMALAVSCAGLALAAGMRASWGKGVMLSVIGLFASLCFYQAAVSVYFVLLAFHALLSLATYGTLQWRRHVGLLVAGAVTLLGYKLISVWWLAGGYSLSHSQMAPPATLPMHIFDNTLTFWRYAAKTLAGAPWWGLSATALIALTGLILGTLRPAQAKHPLSSPWRLLLMLVILLLLPLGALGIMAVLEDPLWRPRTFIGFGALCAGSLFCAVATCEHYGWRRLGVSMLILVLGGATVIAYAYGNALGSQKAFEESVSRQLVDDLRRIEANGPLVVFGTLPLSSSADNTMHAFPVLKKLMGSYLDNGYWWGYQNLYRLGLPQRYEFNGDQALRDAFANHCTMLEPLLERGWYTLYQWQDATFVSLDPECRQRTSDP</sequence>
<evidence type="ECO:0000313" key="2">
    <source>
        <dbReference type="EMBL" id="SOC54107.1"/>
    </source>
</evidence>
<feature type="transmembrane region" description="Helical" evidence="1">
    <location>
        <begin position="161"/>
        <end position="192"/>
    </location>
</feature>
<feature type="transmembrane region" description="Helical" evidence="1">
    <location>
        <begin position="297"/>
        <end position="319"/>
    </location>
</feature>
<feature type="transmembrane region" description="Helical" evidence="1">
    <location>
        <begin position="331"/>
        <end position="350"/>
    </location>
</feature>
<dbReference type="Proteomes" id="UP000219023">
    <property type="component" value="Unassembled WGS sequence"/>
</dbReference>
<dbReference type="AlphaFoldDB" id="A0A285VJR1"/>
<protein>
    <submittedName>
        <fullName evidence="2">Glucosyl transferase GtrII</fullName>
    </submittedName>
</protein>
<dbReference type="OrthoDB" id="1317478at2"/>
<dbReference type="InterPro" id="IPR025686">
    <property type="entry name" value="Glucos_trans_II"/>
</dbReference>
<dbReference type="EMBL" id="OBQJ01000003">
    <property type="protein sequence ID" value="SOC54107.1"/>
    <property type="molecule type" value="Genomic_DNA"/>
</dbReference>
<organism evidence="2 3">
    <name type="scientific">Chromohalobacter canadensis</name>
    <dbReference type="NCBI Taxonomy" id="141389"/>
    <lineage>
        <taxon>Bacteria</taxon>
        <taxon>Pseudomonadati</taxon>
        <taxon>Pseudomonadota</taxon>
        <taxon>Gammaproteobacteria</taxon>
        <taxon>Oceanospirillales</taxon>
        <taxon>Halomonadaceae</taxon>
        <taxon>Chromohalobacter</taxon>
    </lineage>
</organism>
<dbReference type="GO" id="GO:0016740">
    <property type="term" value="F:transferase activity"/>
    <property type="evidence" value="ECO:0007669"/>
    <property type="project" value="UniProtKB-KW"/>
</dbReference>
<gene>
    <name evidence="2" type="ORF">SAMN05421509_103150</name>
</gene>
<keyword evidence="1" id="KW-0472">Membrane</keyword>
<keyword evidence="2" id="KW-0808">Transferase</keyword>
<keyword evidence="1" id="KW-0812">Transmembrane</keyword>
<evidence type="ECO:0000313" key="3">
    <source>
        <dbReference type="Proteomes" id="UP000219023"/>
    </source>
</evidence>
<evidence type="ECO:0000256" key="1">
    <source>
        <dbReference type="SAM" id="Phobius"/>
    </source>
</evidence>
<proteinExistence type="predicted"/>
<dbReference type="RefSeq" id="WP_097022354.1">
    <property type="nucleotide sequence ID" value="NZ_OBQJ01000003.1"/>
</dbReference>
<reference evidence="2 3" key="1">
    <citation type="submission" date="2017-08" db="EMBL/GenBank/DDBJ databases">
        <authorList>
            <person name="de Groot N.N."/>
        </authorList>
    </citation>
    <scope>NUCLEOTIDE SEQUENCE [LARGE SCALE GENOMIC DNA]</scope>
    <source>
        <strain evidence="2 3">USBA 855</strain>
    </source>
</reference>
<feature type="transmembrane region" description="Helical" evidence="1">
    <location>
        <begin position="108"/>
        <end position="124"/>
    </location>
</feature>
<keyword evidence="1" id="KW-1133">Transmembrane helix</keyword>
<feature type="transmembrane region" description="Helical" evidence="1">
    <location>
        <begin position="204"/>
        <end position="226"/>
    </location>
</feature>
<feature type="transmembrane region" description="Helical" evidence="1">
    <location>
        <begin position="20"/>
        <end position="42"/>
    </location>
</feature>
<feature type="transmembrane region" description="Helical" evidence="1">
    <location>
        <begin position="357"/>
        <end position="376"/>
    </location>
</feature>
<feature type="transmembrane region" description="Helical" evidence="1">
    <location>
        <begin position="82"/>
        <end position="102"/>
    </location>
</feature>
<accession>A0A285VJR1</accession>
<dbReference type="Pfam" id="PF14264">
    <property type="entry name" value="Glucos_trans_II"/>
    <property type="match status" value="1"/>
</dbReference>